<reference evidence="2 3" key="1">
    <citation type="submission" date="2021-07" db="EMBL/GenBank/DDBJ databases">
        <title>The Aristolochia fimbriata genome: insights into angiosperm evolution, floral development and chemical biosynthesis.</title>
        <authorList>
            <person name="Jiao Y."/>
        </authorList>
    </citation>
    <scope>NUCLEOTIDE SEQUENCE [LARGE SCALE GENOMIC DNA]</scope>
    <source>
        <strain evidence="2">IBCAS-2021</strain>
        <tissue evidence="2">Leaf</tissue>
    </source>
</reference>
<feature type="compositionally biased region" description="Basic residues" evidence="1">
    <location>
        <begin position="324"/>
        <end position="333"/>
    </location>
</feature>
<evidence type="ECO:0000313" key="2">
    <source>
        <dbReference type="EMBL" id="KAG9458154.1"/>
    </source>
</evidence>
<protein>
    <submittedName>
        <fullName evidence="2">Uncharacterized protein</fullName>
    </submittedName>
</protein>
<dbReference type="AlphaFoldDB" id="A0AAV7FC61"/>
<dbReference type="Proteomes" id="UP000825729">
    <property type="component" value="Unassembled WGS sequence"/>
</dbReference>
<comment type="caution">
    <text evidence="2">The sequence shown here is derived from an EMBL/GenBank/DDBJ whole genome shotgun (WGS) entry which is preliminary data.</text>
</comment>
<sequence>MPASIKTTKSLYPATEPSTVQAFTPKQHNGTQQKHKGTAQQSIDTQPIGARFAESNTFHQEVRRTKIELQYLAAICVLFLWNDDRVVKAAFPSGAASSITPIHNILLFRDPPKPVEFIVIVRRMGQWSLKYLVEFNFLSGTRPTFSKQHSAATIQRRHSNLNNTSAQALSIFEVRRCSPSRSPAVSSRHRHSRRARQQEAAASALVSMPRHVATQLSNQRSCLAINGGEILQASSPLKGGSRKGIVMPFPRKKPQQLHRLKKAKELPVAGVGKFWVQKTEVKVLIHAQKLSRERRRSKKSFIEKNHEKLSLKNEGLKIPSSRRNSTRRNFRTR</sequence>
<evidence type="ECO:0000313" key="3">
    <source>
        <dbReference type="Proteomes" id="UP000825729"/>
    </source>
</evidence>
<keyword evidence="3" id="KW-1185">Reference proteome</keyword>
<organism evidence="2 3">
    <name type="scientific">Aristolochia fimbriata</name>
    <name type="common">White veined hardy Dutchman's pipe vine</name>
    <dbReference type="NCBI Taxonomy" id="158543"/>
    <lineage>
        <taxon>Eukaryota</taxon>
        <taxon>Viridiplantae</taxon>
        <taxon>Streptophyta</taxon>
        <taxon>Embryophyta</taxon>
        <taxon>Tracheophyta</taxon>
        <taxon>Spermatophyta</taxon>
        <taxon>Magnoliopsida</taxon>
        <taxon>Magnoliidae</taxon>
        <taxon>Piperales</taxon>
        <taxon>Aristolochiaceae</taxon>
        <taxon>Aristolochia</taxon>
    </lineage>
</organism>
<feature type="region of interest" description="Disordered" evidence="1">
    <location>
        <begin position="312"/>
        <end position="333"/>
    </location>
</feature>
<name>A0AAV7FC61_ARIFI</name>
<gene>
    <name evidence="2" type="ORF">H6P81_002662</name>
</gene>
<proteinExistence type="predicted"/>
<feature type="region of interest" description="Disordered" evidence="1">
    <location>
        <begin position="180"/>
        <end position="199"/>
    </location>
</feature>
<dbReference type="EMBL" id="JAINDJ010000002">
    <property type="protein sequence ID" value="KAG9458154.1"/>
    <property type="molecule type" value="Genomic_DNA"/>
</dbReference>
<evidence type="ECO:0000256" key="1">
    <source>
        <dbReference type="SAM" id="MobiDB-lite"/>
    </source>
</evidence>
<accession>A0AAV7FC61</accession>